<dbReference type="InterPro" id="IPR052717">
    <property type="entry name" value="Vacuolar_transposase_reg"/>
</dbReference>
<evidence type="ECO:0000313" key="1">
    <source>
        <dbReference type="EMBL" id="ROI69368.1"/>
    </source>
</evidence>
<sequence>MPLEDRHTAENIANWVEKAAEKFEISMANVIVVVHDNAANVVAALRILEEKHGISSLRCAGHTLQLVVNHALRDPQISKTLRAAKWNSTLHMIRRLLEQRWPVTATLSDPDVTPRGKRFLDLKHDQWSLLEEVEQVLRPFECATVFLSGESYVTASALPPLVKGLQKSIQSTIFETAAVKAFQSVAAQEMTSRWERETKFRDDGENICLVAAALAPRTKIPASRGQFKSSPQGSSSCS</sequence>
<dbReference type="InterPro" id="IPR012337">
    <property type="entry name" value="RNaseH-like_sf"/>
</dbReference>
<organism evidence="1 2">
    <name type="scientific">Anabarilius grahami</name>
    <name type="common">Kanglang fish</name>
    <name type="synonym">Barilius grahami</name>
    <dbReference type="NCBI Taxonomy" id="495550"/>
    <lineage>
        <taxon>Eukaryota</taxon>
        <taxon>Metazoa</taxon>
        <taxon>Chordata</taxon>
        <taxon>Craniata</taxon>
        <taxon>Vertebrata</taxon>
        <taxon>Euteleostomi</taxon>
        <taxon>Actinopterygii</taxon>
        <taxon>Neopterygii</taxon>
        <taxon>Teleostei</taxon>
        <taxon>Ostariophysi</taxon>
        <taxon>Cypriniformes</taxon>
        <taxon>Xenocyprididae</taxon>
        <taxon>Xenocypridinae</taxon>
        <taxon>Xenocypridinae incertae sedis</taxon>
        <taxon>Anabarilius</taxon>
    </lineage>
</organism>
<dbReference type="AlphaFoldDB" id="A0A3N0XLS3"/>
<gene>
    <name evidence="1" type="ORF">DPX16_14308</name>
</gene>
<dbReference type="GO" id="GO:0005634">
    <property type="term" value="C:nucleus"/>
    <property type="evidence" value="ECO:0007669"/>
    <property type="project" value="TreeGrafter"/>
</dbReference>
<evidence type="ECO:0000313" key="2">
    <source>
        <dbReference type="Proteomes" id="UP000281406"/>
    </source>
</evidence>
<dbReference type="PANTHER" id="PTHR46169">
    <property type="entry name" value="DNA REPLICATION-RELATED ELEMENT FACTOR, ISOFORM A"/>
    <property type="match status" value="1"/>
</dbReference>
<reference evidence="1 2" key="1">
    <citation type="submission" date="2018-10" db="EMBL/GenBank/DDBJ databases">
        <title>Genome assembly for a Yunnan-Guizhou Plateau 3E fish, Anabarilius grahami (Regan), and its evolutionary and genetic applications.</title>
        <authorList>
            <person name="Jiang W."/>
        </authorList>
    </citation>
    <scope>NUCLEOTIDE SEQUENCE [LARGE SCALE GENOMIC DNA]</scope>
    <source>
        <strain evidence="1">AG-KIZ</strain>
        <tissue evidence="1">Muscle</tissue>
    </source>
</reference>
<dbReference type="OrthoDB" id="1607513at2759"/>
<evidence type="ECO:0008006" key="3">
    <source>
        <dbReference type="Google" id="ProtNLM"/>
    </source>
</evidence>
<dbReference type="SUPFAM" id="SSF53098">
    <property type="entry name" value="Ribonuclease H-like"/>
    <property type="match status" value="1"/>
</dbReference>
<dbReference type="GO" id="GO:0006357">
    <property type="term" value="P:regulation of transcription by RNA polymerase II"/>
    <property type="evidence" value="ECO:0007669"/>
    <property type="project" value="TreeGrafter"/>
</dbReference>
<comment type="caution">
    <text evidence="1">The sequence shown here is derived from an EMBL/GenBank/DDBJ whole genome shotgun (WGS) entry which is preliminary data.</text>
</comment>
<keyword evidence="2" id="KW-1185">Reference proteome</keyword>
<accession>A0A3N0XLS3</accession>
<name>A0A3N0XLS3_ANAGA</name>
<protein>
    <recommendedName>
        <fullName evidence="3">DUF659 domain-containing protein</fullName>
    </recommendedName>
</protein>
<dbReference type="EMBL" id="RJVU01069537">
    <property type="protein sequence ID" value="ROI69368.1"/>
    <property type="molecule type" value="Genomic_DNA"/>
</dbReference>
<proteinExistence type="predicted"/>
<dbReference type="Proteomes" id="UP000281406">
    <property type="component" value="Unassembled WGS sequence"/>
</dbReference>
<dbReference type="PANTHER" id="PTHR46169:SF15">
    <property type="entry name" value="INNER CENTROMERE PROTEIN A-LIKE ISOFORM X1-RELATED"/>
    <property type="match status" value="1"/>
</dbReference>